<dbReference type="SUPFAM" id="SSF158472">
    <property type="entry name" value="HAMP domain-like"/>
    <property type="match status" value="1"/>
</dbReference>
<organism evidence="17 18">
    <name type="scientific">Micromonospora zhanjiangensis</name>
    <dbReference type="NCBI Taxonomy" id="1522057"/>
    <lineage>
        <taxon>Bacteria</taxon>
        <taxon>Bacillati</taxon>
        <taxon>Actinomycetota</taxon>
        <taxon>Actinomycetes</taxon>
        <taxon>Micromonosporales</taxon>
        <taxon>Micromonosporaceae</taxon>
        <taxon>Micromonospora</taxon>
    </lineage>
</organism>
<keyword evidence="9 17" id="KW-0418">Kinase</keyword>
<proteinExistence type="predicted"/>
<feature type="compositionally biased region" description="Gly residues" evidence="13">
    <location>
        <begin position="401"/>
        <end position="413"/>
    </location>
</feature>
<dbReference type="InterPro" id="IPR036097">
    <property type="entry name" value="HisK_dim/P_sf"/>
</dbReference>
<keyword evidence="10" id="KW-0067">ATP-binding</keyword>
<evidence type="ECO:0000256" key="5">
    <source>
        <dbReference type="ARBA" id="ARBA00022553"/>
    </source>
</evidence>
<evidence type="ECO:0000256" key="3">
    <source>
        <dbReference type="ARBA" id="ARBA00012438"/>
    </source>
</evidence>
<keyword evidence="12" id="KW-0902">Two-component regulatory system</keyword>
<evidence type="ECO:0000256" key="1">
    <source>
        <dbReference type="ARBA" id="ARBA00000085"/>
    </source>
</evidence>
<accession>A0ABV8KFY0</accession>
<feature type="domain" description="Histidine kinase" evidence="15">
    <location>
        <begin position="227"/>
        <end position="425"/>
    </location>
</feature>
<dbReference type="SUPFAM" id="SSF55874">
    <property type="entry name" value="ATPase domain of HSP90 chaperone/DNA topoisomerase II/histidine kinase"/>
    <property type="match status" value="1"/>
</dbReference>
<dbReference type="InterPro" id="IPR003660">
    <property type="entry name" value="HAMP_dom"/>
</dbReference>
<evidence type="ECO:0000256" key="13">
    <source>
        <dbReference type="SAM" id="MobiDB-lite"/>
    </source>
</evidence>
<dbReference type="PROSITE" id="PS50109">
    <property type="entry name" value="HIS_KIN"/>
    <property type="match status" value="1"/>
</dbReference>
<dbReference type="Proteomes" id="UP001595868">
    <property type="component" value="Unassembled WGS sequence"/>
</dbReference>
<dbReference type="EMBL" id="JBHSBN010000002">
    <property type="protein sequence ID" value="MFC4104923.1"/>
    <property type="molecule type" value="Genomic_DNA"/>
</dbReference>
<sequence length="443" mass="45330">MRGRLILLVAATSLLVVVAFLVPLALLVRSSAEDRAVSAAAMEAQTWAPVVATADRTTLERTLAETNADNPHRVTVFLPDGTTLGAPADQSAAVRLAAGGRSVTSDVPGGREVVVAVAGLPDGTAVIRTLVPESELHRGVTGAWAVLGLLGAGLVLVSTLVADQLARSFIRPLAAVAGVSHRMANGDLTVRADADGPAEVRAVGLGLNLLAGRIGDLLLREREHVVDLSHRLRTPLTALRIDAEGLPDGADRARIVGDVDALERQVDDIIRTARGLGRSTEDAACDAARVVADRVNFWSALADEEQRAVRVDLVPGPVPVRVAADELSAAVDALLDNVFAHTPEGSGFAVRLGHRTGGGARLEIADSGPGPPDELLLQRGRSGRGSTGLGLDIAARTATDSGGGLTLGRGENGGATVTLDLGPPRPAGGPPTAITARPGGPPG</sequence>
<dbReference type="GO" id="GO:0016301">
    <property type="term" value="F:kinase activity"/>
    <property type="evidence" value="ECO:0007669"/>
    <property type="project" value="UniProtKB-KW"/>
</dbReference>
<dbReference type="SUPFAM" id="SSF47384">
    <property type="entry name" value="Homodimeric domain of signal transducing histidine kinase"/>
    <property type="match status" value="1"/>
</dbReference>
<reference evidence="18" key="1">
    <citation type="journal article" date="2019" name="Int. J. Syst. Evol. Microbiol.">
        <title>The Global Catalogue of Microorganisms (GCM) 10K type strain sequencing project: providing services to taxonomists for standard genome sequencing and annotation.</title>
        <authorList>
            <consortium name="The Broad Institute Genomics Platform"/>
            <consortium name="The Broad Institute Genome Sequencing Center for Infectious Disease"/>
            <person name="Wu L."/>
            <person name="Ma J."/>
        </authorList>
    </citation>
    <scope>NUCLEOTIDE SEQUENCE [LARGE SCALE GENOMIC DNA]</scope>
    <source>
        <strain evidence="18">2902at01</strain>
    </source>
</reference>
<evidence type="ECO:0000256" key="10">
    <source>
        <dbReference type="ARBA" id="ARBA00022840"/>
    </source>
</evidence>
<dbReference type="Pfam" id="PF00672">
    <property type="entry name" value="HAMP"/>
    <property type="match status" value="1"/>
</dbReference>
<feature type="compositionally biased region" description="Low complexity" evidence="13">
    <location>
        <begin position="430"/>
        <end position="443"/>
    </location>
</feature>
<comment type="caution">
    <text evidence="17">The sequence shown here is derived from an EMBL/GenBank/DDBJ whole genome shotgun (WGS) entry which is preliminary data.</text>
</comment>
<evidence type="ECO:0000256" key="9">
    <source>
        <dbReference type="ARBA" id="ARBA00022777"/>
    </source>
</evidence>
<feature type="transmembrane region" description="Helical" evidence="14">
    <location>
        <begin position="142"/>
        <end position="162"/>
    </location>
</feature>
<evidence type="ECO:0000313" key="17">
    <source>
        <dbReference type="EMBL" id="MFC4104923.1"/>
    </source>
</evidence>
<keyword evidence="18" id="KW-1185">Reference proteome</keyword>
<keyword evidence="7 14" id="KW-0812">Transmembrane</keyword>
<dbReference type="Pfam" id="PF02518">
    <property type="entry name" value="HATPase_c"/>
    <property type="match status" value="1"/>
</dbReference>
<evidence type="ECO:0000313" key="18">
    <source>
        <dbReference type="Proteomes" id="UP001595868"/>
    </source>
</evidence>
<dbReference type="SMART" id="SM00387">
    <property type="entry name" value="HATPase_c"/>
    <property type="match status" value="1"/>
</dbReference>
<dbReference type="CDD" id="cd06225">
    <property type="entry name" value="HAMP"/>
    <property type="match status" value="1"/>
</dbReference>
<dbReference type="InterPro" id="IPR036890">
    <property type="entry name" value="HATPase_C_sf"/>
</dbReference>
<keyword evidence="6" id="KW-0808">Transferase</keyword>
<feature type="domain" description="HAMP" evidence="16">
    <location>
        <begin position="167"/>
        <end position="219"/>
    </location>
</feature>
<keyword evidence="5" id="KW-0597">Phosphoprotein</keyword>
<dbReference type="InterPro" id="IPR050980">
    <property type="entry name" value="2C_sensor_his_kinase"/>
</dbReference>
<evidence type="ECO:0000256" key="12">
    <source>
        <dbReference type="ARBA" id="ARBA00023012"/>
    </source>
</evidence>
<evidence type="ECO:0000256" key="7">
    <source>
        <dbReference type="ARBA" id="ARBA00022692"/>
    </source>
</evidence>
<feature type="region of interest" description="Disordered" evidence="13">
    <location>
        <begin position="398"/>
        <end position="443"/>
    </location>
</feature>
<dbReference type="EC" id="2.7.13.3" evidence="3"/>
<evidence type="ECO:0000256" key="2">
    <source>
        <dbReference type="ARBA" id="ARBA00004651"/>
    </source>
</evidence>
<keyword evidence="11 14" id="KW-1133">Transmembrane helix</keyword>
<dbReference type="Gene3D" id="3.30.565.10">
    <property type="entry name" value="Histidine kinase-like ATPase, C-terminal domain"/>
    <property type="match status" value="1"/>
</dbReference>
<comment type="catalytic activity">
    <reaction evidence="1">
        <text>ATP + protein L-histidine = ADP + protein N-phospho-L-histidine.</text>
        <dbReference type="EC" id="2.7.13.3"/>
    </reaction>
</comment>
<keyword evidence="4" id="KW-1003">Cell membrane</keyword>
<dbReference type="PANTHER" id="PTHR44936">
    <property type="entry name" value="SENSOR PROTEIN CREC"/>
    <property type="match status" value="1"/>
</dbReference>
<dbReference type="CDD" id="cd00082">
    <property type="entry name" value="HisKA"/>
    <property type="match status" value="1"/>
</dbReference>
<evidence type="ECO:0000259" key="16">
    <source>
        <dbReference type="PROSITE" id="PS50885"/>
    </source>
</evidence>
<dbReference type="RefSeq" id="WP_377541912.1">
    <property type="nucleotide sequence ID" value="NZ_JBHSBN010000002.1"/>
</dbReference>
<dbReference type="InterPro" id="IPR003661">
    <property type="entry name" value="HisK_dim/P_dom"/>
</dbReference>
<dbReference type="SMART" id="SM00388">
    <property type="entry name" value="HisKA"/>
    <property type="match status" value="1"/>
</dbReference>
<keyword evidence="14" id="KW-0472">Membrane</keyword>
<dbReference type="InterPro" id="IPR003594">
    <property type="entry name" value="HATPase_dom"/>
</dbReference>
<evidence type="ECO:0000256" key="6">
    <source>
        <dbReference type="ARBA" id="ARBA00022679"/>
    </source>
</evidence>
<dbReference type="PROSITE" id="PS50885">
    <property type="entry name" value="HAMP"/>
    <property type="match status" value="1"/>
</dbReference>
<gene>
    <name evidence="17" type="ORF">ACFOX0_03075</name>
</gene>
<evidence type="ECO:0000256" key="8">
    <source>
        <dbReference type="ARBA" id="ARBA00022741"/>
    </source>
</evidence>
<evidence type="ECO:0000256" key="14">
    <source>
        <dbReference type="SAM" id="Phobius"/>
    </source>
</evidence>
<keyword evidence="8" id="KW-0547">Nucleotide-binding</keyword>
<evidence type="ECO:0000256" key="4">
    <source>
        <dbReference type="ARBA" id="ARBA00022475"/>
    </source>
</evidence>
<comment type="subcellular location">
    <subcellularLocation>
        <location evidence="2">Cell membrane</location>
        <topology evidence="2">Multi-pass membrane protein</topology>
    </subcellularLocation>
</comment>
<dbReference type="SMART" id="SM00304">
    <property type="entry name" value="HAMP"/>
    <property type="match status" value="1"/>
</dbReference>
<dbReference type="InterPro" id="IPR005467">
    <property type="entry name" value="His_kinase_dom"/>
</dbReference>
<dbReference type="Gene3D" id="1.10.287.130">
    <property type="match status" value="1"/>
</dbReference>
<dbReference type="PANTHER" id="PTHR44936:SF9">
    <property type="entry name" value="SENSOR PROTEIN CREC"/>
    <property type="match status" value="1"/>
</dbReference>
<evidence type="ECO:0000259" key="15">
    <source>
        <dbReference type="PROSITE" id="PS50109"/>
    </source>
</evidence>
<evidence type="ECO:0000256" key="11">
    <source>
        <dbReference type="ARBA" id="ARBA00022989"/>
    </source>
</evidence>
<protein>
    <recommendedName>
        <fullName evidence="3">histidine kinase</fullName>
        <ecNumber evidence="3">2.7.13.3</ecNumber>
    </recommendedName>
</protein>
<name>A0ABV8KFY0_9ACTN</name>